<feature type="region of interest" description="Disordered" evidence="5">
    <location>
        <begin position="283"/>
        <end position="428"/>
    </location>
</feature>
<feature type="compositionally biased region" description="Polar residues" evidence="5">
    <location>
        <begin position="88"/>
        <end position="98"/>
    </location>
</feature>
<keyword evidence="4" id="KW-0507">mRNA processing</keyword>
<evidence type="ECO:0000313" key="7">
    <source>
        <dbReference type="EMBL" id="KAF2842934.1"/>
    </source>
</evidence>
<dbReference type="InterPro" id="IPR026822">
    <property type="entry name" value="Spp2/MOS2_G-patch"/>
</dbReference>
<evidence type="ECO:0000256" key="2">
    <source>
        <dbReference type="ARBA" id="ARBA00008576"/>
    </source>
</evidence>
<feature type="domain" description="G-patch" evidence="6">
    <location>
        <begin position="203"/>
        <end position="250"/>
    </location>
</feature>
<evidence type="ECO:0000256" key="5">
    <source>
        <dbReference type="SAM" id="MobiDB-lite"/>
    </source>
</evidence>
<dbReference type="GO" id="GO:0000398">
    <property type="term" value="P:mRNA splicing, via spliceosome"/>
    <property type="evidence" value="ECO:0007669"/>
    <property type="project" value="UniProtKB-UniRule"/>
</dbReference>
<evidence type="ECO:0000256" key="4">
    <source>
        <dbReference type="RuleBase" id="RU369096"/>
    </source>
</evidence>
<evidence type="ECO:0000256" key="1">
    <source>
        <dbReference type="ARBA" id="ARBA00004123"/>
    </source>
</evidence>
<organism evidence="7 8">
    <name type="scientific">Patellaria atrata CBS 101060</name>
    <dbReference type="NCBI Taxonomy" id="1346257"/>
    <lineage>
        <taxon>Eukaryota</taxon>
        <taxon>Fungi</taxon>
        <taxon>Dikarya</taxon>
        <taxon>Ascomycota</taxon>
        <taxon>Pezizomycotina</taxon>
        <taxon>Dothideomycetes</taxon>
        <taxon>Dothideomycetes incertae sedis</taxon>
        <taxon>Patellariales</taxon>
        <taxon>Patellariaceae</taxon>
        <taxon>Patellaria</taxon>
    </lineage>
</organism>
<keyword evidence="3 4" id="KW-0539">Nucleus</keyword>
<dbReference type="PANTHER" id="PTHR15818">
    <property type="entry name" value="G PATCH AND KOW-CONTAINING"/>
    <property type="match status" value="1"/>
</dbReference>
<dbReference type="GO" id="GO:0005681">
    <property type="term" value="C:spliceosomal complex"/>
    <property type="evidence" value="ECO:0007669"/>
    <property type="project" value="UniProtKB-UniRule"/>
</dbReference>
<comment type="subcellular location">
    <subcellularLocation>
        <location evidence="1 4">Nucleus</location>
    </subcellularLocation>
</comment>
<comment type="caution">
    <text evidence="7">The sequence shown here is derived from an EMBL/GenBank/DDBJ whole genome shotgun (WGS) entry which is preliminary data.</text>
</comment>
<feature type="compositionally biased region" description="Basic and acidic residues" evidence="5">
    <location>
        <begin position="382"/>
        <end position="415"/>
    </location>
</feature>
<dbReference type="InterPro" id="IPR045166">
    <property type="entry name" value="Spp2-like"/>
</dbReference>
<dbReference type="Proteomes" id="UP000799429">
    <property type="component" value="Unassembled WGS sequence"/>
</dbReference>
<name>A0A9P4SIG6_9PEZI</name>
<evidence type="ECO:0000313" key="8">
    <source>
        <dbReference type="Proteomes" id="UP000799429"/>
    </source>
</evidence>
<feature type="region of interest" description="Disordered" evidence="5">
    <location>
        <begin position="1"/>
        <end position="104"/>
    </location>
</feature>
<dbReference type="OrthoDB" id="5577072at2759"/>
<keyword evidence="8" id="KW-1185">Reference proteome</keyword>
<evidence type="ECO:0000259" key="6">
    <source>
        <dbReference type="PROSITE" id="PS50174"/>
    </source>
</evidence>
<dbReference type="PANTHER" id="PTHR15818:SF2">
    <property type="entry name" value="G-PATCH DOMAIN AND KOW MOTIFS-CONTAINING PROTEIN"/>
    <property type="match status" value="1"/>
</dbReference>
<gene>
    <name evidence="7" type="ORF">M501DRAFT_926393</name>
</gene>
<sequence length="428" mass="48442">MAPPKIQLSFGGAKKLSKPVKTRPPVSKLQDSDDDDAVPTTQEVSHFDQAAGGAITSNAEKKKHAPLVIPKQANRDWQEEHRRKRQRTPPTTGPNPNDSVGLDADNGIDILVASKQYGLTYVTHKAPEDDSEAVIPTSNIPTEVQEAIKVKTDDERALEALIGDNSESNLVVTVVDEEQDALLRDLDGAPENPTLDNYAAVPVEEFGAALLRGMGWKEGEAVGRRRGQPSAKLRVPERRPALLGLGAKEDTTIAVQTRPGAKPGKNTKKVDQAYNPIVLRNVKTGEQLTEEELNAKVAGIKSKDDKDGRDSQSGRKDSQKDYRSSDRPKDRYRDDRDREQRRTDHRACERREDRGGDRSRRDRSRSREDRDVDRSRRHRSRSREDYRRRYKDDKDSDRDRRDSGHHDRYAGNERNGKRRHDASRDRYR</sequence>
<feature type="compositionally biased region" description="Basic and acidic residues" evidence="5">
    <location>
        <begin position="301"/>
        <end position="374"/>
    </location>
</feature>
<accession>A0A9P4SIG6</accession>
<dbReference type="Pfam" id="PF12656">
    <property type="entry name" value="G-patch_2"/>
    <property type="match status" value="1"/>
</dbReference>
<proteinExistence type="inferred from homology"/>
<protein>
    <recommendedName>
        <fullName evidence="4">Pre-mRNA-splicing factor</fullName>
    </recommendedName>
</protein>
<dbReference type="InterPro" id="IPR000467">
    <property type="entry name" value="G_patch_dom"/>
</dbReference>
<comment type="similarity">
    <text evidence="2 4">Belongs to the SPP2 family.</text>
</comment>
<reference evidence="7" key="1">
    <citation type="journal article" date="2020" name="Stud. Mycol.">
        <title>101 Dothideomycetes genomes: a test case for predicting lifestyles and emergence of pathogens.</title>
        <authorList>
            <person name="Haridas S."/>
            <person name="Albert R."/>
            <person name="Binder M."/>
            <person name="Bloem J."/>
            <person name="Labutti K."/>
            <person name="Salamov A."/>
            <person name="Andreopoulos B."/>
            <person name="Baker S."/>
            <person name="Barry K."/>
            <person name="Bills G."/>
            <person name="Bluhm B."/>
            <person name="Cannon C."/>
            <person name="Castanera R."/>
            <person name="Culley D."/>
            <person name="Daum C."/>
            <person name="Ezra D."/>
            <person name="Gonzalez J."/>
            <person name="Henrissat B."/>
            <person name="Kuo A."/>
            <person name="Liang C."/>
            <person name="Lipzen A."/>
            <person name="Lutzoni F."/>
            <person name="Magnuson J."/>
            <person name="Mondo S."/>
            <person name="Nolan M."/>
            <person name="Ohm R."/>
            <person name="Pangilinan J."/>
            <person name="Park H.-J."/>
            <person name="Ramirez L."/>
            <person name="Alfaro M."/>
            <person name="Sun H."/>
            <person name="Tritt A."/>
            <person name="Yoshinaga Y."/>
            <person name="Zwiers L.-H."/>
            <person name="Turgeon B."/>
            <person name="Goodwin S."/>
            <person name="Spatafora J."/>
            <person name="Crous P."/>
            <person name="Grigoriev I."/>
        </authorList>
    </citation>
    <scope>NUCLEOTIDE SEQUENCE</scope>
    <source>
        <strain evidence="7">CBS 101060</strain>
    </source>
</reference>
<dbReference type="AlphaFoldDB" id="A0A9P4SIG6"/>
<comment type="function">
    <text evidence="4">Involved in spliceosome maturation and the first step of pre-mRNA splicing.</text>
</comment>
<dbReference type="EMBL" id="MU006089">
    <property type="protein sequence ID" value="KAF2842934.1"/>
    <property type="molecule type" value="Genomic_DNA"/>
</dbReference>
<keyword evidence="4" id="KW-0508">mRNA splicing</keyword>
<keyword evidence="4" id="KW-0747">Spliceosome</keyword>
<dbReference type="PROSITE" id="PS50174">
    <property type="entry name" value="G_PATCH"/>
    <property type="match status" value="1"/>
</dbReference>
<evidence type="ECO:0000256" key="3">
    <source>
        <dbReference type="ARBA" id="ARBA00023242"/>
    </source>
</evidence>
<dbReference type="GO" id="GO:0003676">
    <property type="term" value="F:nucleic acid binding"/>
    <property type="evidence" value="ECO:0007669"/>
    <property type="project" value="InterPro"/>
</dbReference>